<name>A0A0F9LGI9_9ZZZZ</name>
<reference evidence="1" key="1">
    <citation type="journal article" date="2015" name="Nature">
        <title>Complex archaea that bridge the gap between prokaryotes and eukaryotes.</title>
        <authorList>
            <person name="Spang A."/>
            <person name="Saw J.H."/>
            <person name="Jorgensen S.L."/>
            <person name="Zaremba-Niedzwiedzka K."/>
            <person name="Martijn J."/>
            <person name="Lind A.E."/>
            <person name="van Eijk R."/>
            <person name="Schleper C."/>
            <person name="Guy L."/>
            <person name="Ettema T.J."/>
        </authorList>
    </citation>
    <scope>NUCLEOTIDE SEQUENCE</scope>
</reference>
<dbReference type="EMBL" id="LAZR01007283">
    <property type="protein sequence ID" value="KKM86266.1"/>
    <property type="molecule type" value="Genomic_DNA"/>
</dbReference>
<feature type="non-terminal residue" evidence="1">
    <location>
        <position position="60"/>
    </location>
</feature>
<protein>
    <recommendedName>
        <fullName evidence="2">PAS domain-containing protein</fullName>
    </recommendedName>
</protein>
<dbReference type="AlphaFoldDB" id="A0A0F9LGI9"/>
<evidence type="ECO:0008006" key="2">
    <source>
        <dbReference type="Google" id="ProtNLM"/>
    </source>
</evidence>
<sequence>MNDIEPGGARYMTQLFGEKNKSGLTRKLIEALFPMFEEASAGAIAVDREARITWINSSYL</sequence>
<comment type="caution">
    <text evidence="1">The sequence shown here is derived from an EMBL/GenBank/DDBJ whole genome shotgun (WGS) entry which is preliminary data.</text>
</comment>
<organism evidence="1">
    <name type="scientific">marine sediment metagenome</name>
    <dbReference type="NCBI Taxonomy" id="412755"/>
    <lineage>
        <taxon>unclassified sequences</taxon>
        <taxon>metagenomes</taxon>
        <taxon>ecological metagenomes</taxon>
    </lineage>
</organism>
<evidence type="ECO:0000313" key="1">
    <source>
        <dbReference type="EMBL" id="KKM86266.1"/>
    </source>
</evidence>
<accession>A0A0F9LGI9</accession>
<proteinExistence type="predicted"/>
<gene>
    <name evidence="1" type="ORF">LCGC14_1280770</name>
</gene>